<reference evidence="2 3" key="1">
    <citation type="submission" date="2019-06" db="EMBL/GenBank/DDBJ databases">
        <title>Whole genome shotgun sequence of Acetobacter peroxydans NBRC 13755.</title>
        <authorList>
            <person name="Hosoyama A."/>
            <person name="Uohara A."/>
            <person name="Ohji S."/>
            <person name="Ichikawa N."/>
        </authorList>
    </citation>
    <scope>NUCLEOTIDE SEQUENCE [LARGE SCALE GENOMIC DNA]</scope>
    <source>
        <strain evidence="2 3">NBRC 13755</strain>
    </source>
</reference>
<dbReference type="GO" id="GO:0007165">
    <property type="term" value="P:signal transduction"/>
    <property type="evidence" value="ECO:0007669"/>
    <property type="project" value="InterPro"/>
</dbReference>
<dbReference type="PANTHER" id="PTHR22617:SF23">
    <property type="entry name" value="CHEMOTAXIS PROTEIN CHEW"/>
    <property type="match status" value="1"/>
</dbReference>
<evidence type="ECO:0000313" key="3">
    <source>
        <dbReference type="Proteomes" id="UP000317730"/>
    </source>
</evidence>
<dbReference type="SMART" id="SM00260">
    <property type="entry name" value="CheW"/>
    <property type="match status" value="1"/>
</dbReference>
<organism evidence="2 3">
    <name type="scientific">Acetobacter peroxydans</name>
    <dbReference type="NCBI Taxonomy" id="104098"/>
    <lineage>
        <taxon>Bacteria</taxon>
        <taxon>Pseudomonadati</taxon>
        <taxon>Pseudomonadota</taxon>
        <taxon>Alphaproteobacteria</taxon>
        <taxon>Acetobacterales</taxon>
        <taxon>Acetobacteraceae</taxon>
        <taxon>Acetobacter</taxon>
    </lineage>
</organism>
<dbReference type="InterPro" id="IPR002545">
    <property type="entry name" value="CheW-lke_dom"/>
</dbReference>
<dbReference type="Gene3D" id="2.30.30.40">
    <property type="entry name" value="SH3 Domains"/>
    <property type="match status" value="1"/>
</dbReference>
<dbReference type="InterPro" id="IPR039315">
    <property type="entry name" value="CheW"/>
</dbReference>
<accession>A0A4Y3TXZ6</accession>
<sequence>MPSTENNRNTAPPAQILTFQVGGQIYGLGLLSVVEIGNWSEIRPLPAAPHYIAGVINVRGTALSVVDMGIFFKERAQRAEKAAHTSIILVDLGAVRVGLLVDRVCDIVSMQGVEIQPVPAAGGRESGKVLSGLAIIGDDIIGLLDLPAFGASIELPNVTANMLNH</sequence>
<dbReference type="PANTHER" id="PTHR22617">
    <property type="entry name" value="CHEMOTAXIS SENSOR HISTIDINE KINASE-RELATED"/>
    <property type="match status" value="1"/>
</dbReference>
<dbReference type="PROSITE" id="PS50851">
    <property type="entry name" value="CHEW"/>
    <property type="match status" value="1"/>
</dbReference>
<comment type="caution">
    <text evidence="2">The sequence shown here is derived from an EMBL/GenBank/DDBJ whole genome shotgun (WGS) entry which is preliminary data.</text>
</comment>
<protein>
    <submittedName>
        <fullName evidence="2">Chemotaxis protein CheW</fullName>
    </submittedName>
</protein>
<dbReference type="GO" id="GO:0005829">
    <property type="term" value="C:cytosol"/>
    <property type="evidence" value="ECO:0007669"/>
    <property type="project" value="TreeGrafter"/>
</dbReference>
<dbReference type="SUPFAM" id="SSF50341">
    <property type="entry name" value="CheW-like"/>
    <property type="match status" value="1"/>
</dbReference>
<evidence type="ECO:0000259" key="1">
    <source>
        <dbReference type="PROSITE" id="PS50851"/>
    </source>
</evidence>
<dbReference type="Pfam" id="PF01584">
    <property type="entry name" value="CheW"/>
    <property type="match status" value="1"/>
</dbReference>
<feature type="domain" description="CheW-like" evidence="1">
    <location>
        <begin position="13"/>
        <end position="155"/>
    </location>
</feature>
<dbReference type="Proteomes" id="UP000317730">
    <property type="component" value="Unassembled WGS sequence"/>
</dbReference>
<dbReference type="EMBL" id="BJMV01000008">
    <property type="protein sequence ID" value="GEB85850.1"/>
    <property type="molecule type" value="Genomic_DNA"/>
</dbReference>
<name>A0A4Y3TXZ6_9PROT</name>
<dbReference type="RefSeq" id="WP_273199955.1">
    <property type="nucleotide sequence ID" value="NZ_JAKVLE010000007.1"/>
</dbReference>
<dbReference type="InterPro" id="IPR036061">
    <property type="entry name" value="CheW-like_dom_sf"/>
</dbReference>
<dbReference type="GO" id="GO:0006935">
    <property type="term" value="P:chemotaxis"/>
    <property type="evidence" value="ECO:0007669"/>
    <property type="project" value="InterPro"/>
</dbReference>
<dbReference type="AlphaFoldDB" id="A0A4Y3TXZ6"/>
<dbReference type="Gene3D" id="2.40.50.180">
    <property type="entry name" value="CheA-289, Domain 4"/>
    <property type="match status" value="1"/>
</dbReference>
<gene>
    <name evidence="2" type="primary">cheW</name>
    <name evidence="2" type="ORF">APE01nite_16470</name>
</gene>
<proteinExistence type="predicted"/>
<evidence type="ECO:0000313" key="2">
    <source>
        <dbReference type="EMBL" id="GEB85850.1"/>
    </source>
</evidence>
<keyword evidence="3" id="KW-1185">Reference proteome</keyword>